<accession>A0ACB0K1V8</accession>
<keyword evidence="2" id="KW-1185">Reference proteome</keyword>
<dbReference type="EMBL" id="CASHSV030000121">
    <property type="protein sequence ID" value="CAJ2651307.1"/>
    <property type="molecule type" value="Genomic_DNA"/>
</dbReference>
<name>A0ACB0K1V8_TRIPR</name>
<sequence>MAVEANVDLEDKLALEANDLNNGEKQRLDCIYDDEPLGFEKDPHSSIQRMQSQDPLQEIDIGDGSVKRPTYINANIDPSLRERMVELLKYYKDCFAWDYSEMPGLSRNLVEHRLPLRPDKKPVKQLPRRYVEWLANIVPIIKKNWSLRVCIDFRDLNNATPKDEYYMPVAEMLVDSAAGDEYLSMLDGYSGYNQIFIDEDDVSRTAFRCPGALGTYEWLKKDDVFEWGTEQQKAFDEIKAYLSKPPTLMPPIRNKAMKLYIAASDSTIGSMLAQEDENGVEKAIYYLSRILNDAETRYSSIEKLCLFNVYVYSHFDIIKHMLLKPILHSRIGNWALALTEYSLTYQPLRAVKGQIVADFLADHSVVEVSVTYVDYEPWTLYFDGSRHKHGLKILLDLGAKHVKIRGDSELVIKQLTKEYKCIQEHLMKYFVISFSLLKRFDSCDIQHVPRIENQEANDLAQIASGYKLTREKLEELVEIKEKLISCEAMPNVSTASEQLRANEQSVEANFEMVYAHFDEVMTEIFVIDNLADNDRRQPIVNYLENPTGVTERKVKYRALSYTIIGNELFKKTPEGVLLKCLSENEAYIAIFNVHSGACGAHQAGHKMKWLLFRQGLYWPSMLKDCIEYAKGCQECQKHAGIQHVPASELHSIVKPWPFRGWALDLIGEIRLASSKNQRYILVGIDYFTKWIEAVALTNVDQEVVINFIQNHIIYRFGLPETITTDQGTVFVGRKMQDFAEQTSSTPFRLTYGHDVVLPIEIMMQSIRVKKQLELPTDHYWKLMLDELVDVDEERLQALDALVRQKERIAKAYNKKVKSKTFDLGDLVWKVILPMDRRDIVFGKWSPNWEGPFKISQILSNGAYEIEELTPEQRSINMNGKYLKKYKPMLQEVCIKNE</sequence>
<reference evidence="1" key="1">
    <citation type="submission" date="2023-10" db="EMBL/GenBank/DDBJ databases">
        <authorList>
            <person name="Rodriguez Cubillos JULIANA M."/>
            <person name="De Vega J."/>
        </authorList>
    </citation>
    <scope>NUCLEOTIDE SEQUENCE</scope>
</reference>
<gene>
    <name evidence="1" type="ORF">MILVUS5_LOCUS18959</name>
</gene>
<evidence type="ECO:0000313" key="1">
    <source>
        <dbReference type="EMBL" id="CAJ2651307.1"/>
    </source>
</evidence>
<protein>
    <submittedName>
        <fullName evidence="1">Uncharacterized protein</fullName>
    </submittedName>
</protein>
<evidence type="ECO:0000313" key="2">
    <source>
        <dbReference type="Proteomes" id="UP001177021"/>
    </source>
</evidence>
<dbReference type="Proteomes" id="UP001177021">
    <property type="component" value="Unassembled WGS sequence"/>
</dbReference>
<organism evidence="1 2">
    <name type="scientific">Trifolium pratense</name>
    <name type="common">Red clover</name>
    <dbReference type="NCBI Taxonomy" id="57577"/>
    <lineage>
        <taxon>Eukaryota</taxon>
        <taxon>Viridiplantae</taxon>
        <taxon>Streptophyta</taxon>
        <taxon>Embryophyta</taxon>
        <taxon>Tracheophyta</taxon>
        <taxon>Spermatophyta</taxon>
        <taxon>Magnoliopsida</taxon>
        <taxon>eudicotyledons</taxon>
        <taxon>Gunneridae</taxon>
        <taxon>Pentapetalae</taxon>
        <taxon>rosids</taxon>
        <taxon>fabids</taxon>
        <taxon>Fabales</taxon>
        <taxon>Fabaceae</taxon>
        <taxon>Papilionoideae</taxon>
        <taxon>50 kb inversion clade</taxon>
        <taxon>NPAAA clade</taxon>
        <taxon>Hologalegina</taxon>
        <taxon>IRL clade</taxon>
        <taxon>Trifolieae</taxon>
        <taxon>Trifolium</taxon>
    </lineage>
</organism>
<comment type="caution">
    <text evidence="1">The sequence shown here is derived from an EMBL/GenBank/DDBJ whole genome shotgun (WGS) entry which is preliminary data.</text>
</comment>
<proteinExistence type="predicted"/>